<evidence type="ECO:0000313" key="2">
    <source>
        <dbReference type="Proteomes" id="UP000306790"/>
    </source>
</evidence>
<accession>A0ABY2PQQ1</accession>
<organism evidence="1 2">
    <name type="scientific">Citrobacter murliniae</name>
    <dbReference type="NCBI Taxonomy" id="67829"/>
    <lineage>
        <taxon>Bacteria</taxon>
        <taxon>Pseudomonadati</taxon>
        <taxon>Pseudomonadota</taxon>
        <taxon>Gammaproteobacteria</taxon>
        <taxon>Enterobacterales</taxon>
        <taxon>Enterobacteriaceae</taxon>
        <taxon>Citrobacter</taxon>
        <taxon>Citrobacter freundii complex</taxon>
    </lineage>
</organism>
<evidence type="ECO:0000313" key="1">
    <source>
        <dbReference type="EMBL" id="THE35076.1"/>
    </source>
</evidence>
<dbReference type="Proteomes" id="UP000306790">
    <property type="component" value="Unassembled WGS sequence"/>
</dbReference>
<reference evidence="1 2" key="1">
    <citation type="submission" date="2018-05" db="EMBL/GenBank/DDBJ databases">
        <title>Isolation and genomic analyses of lactose-positive bacteria from faecal samples of preterm neonates.</title>
        <authorList>
            <person name="Chen Y."/>
            <person name="Brook T.C."/>
            <person name="O'Neill I."/>
            <person name="Soe C.Z."/>
            <person name="Hall L.J."/>
            <person name="Hoyles L."/>
        </authorList>
    </citation>
    <scope>NUCLEOTIDE SEQUENCE [LARGE SCALE GENOMIC DNA]</scope>
    <source>
        <strain evidence="1 2">P080C CL</strain>
    </source>
</reference>
<dbReference type="EMBL" id="QFVP01000014">
    <property type="protein sequence ID" value="THE35076.1"/>
    <property type="molecule type" value="Genomic_DNA"/>
</dbReference>
<name>A0ABY2PQQ1_9ENTR</name>
<keyword evidence="2" id="KW-1185">Reference proteome</keyword>
<comment type="caution">
    <text evidence="1">The sequence shown here is derived from an EMBL/GenBank/DDBJ whole genome shotgun (WGS) entry which is preliminary data.</text>
</comment>
<gene>
    <name evidence="1" type="ORF">DJ535_19515</name>
</gene>
<protein>
    <submittedName>
        <fullName evidence="1">Uncharacterized protein</fullName>
    </submittedName>
</protein>
<proteinExistence type="predicted"/>
<sequence>MMSKACQKAIQTLKNKKRFAITWGNKNEGMCRMATNALSGLQVSATCRPDKRSAIRRGKNNQYSFFAQSSQSPLNGRFMFSIASMMSW</sequence>